<evidence type="ECO:0000313" key="2">
    <source>
        <dbReference type="Proteomes" id="UP000186601"/>
    </source>
</evidence>
<accession>A0A2R6NMG7</accession>
<dbReference type="Proteomes" id="UP000186601">
    <property type="component" value="Unassembled WGS sequence"/>
</dbReference>
<sequence length="55" mass="6159">MSMLVRASLRQVAARRFAAPSRGVHGEYNAKIIRSGLVLWDTTYTLNIDLEVSSH</sequence>
<reference evidence="1 2" key="1">
    <citation type="submission" date="2018-02" db="EMBL/GenBank/DDBJ databases">
        <title>Genome sequence of the basidiomycete white-rot fungus Phlebia centrifuga.</title>
        <authorList>
            <person name="Granchi Z."/>
            <person name="Peng M."/>
            <person name="de Vries R.P."/>
            <person name="Hilden K."/>
            <person name="Makela M.R."/>
            <person name="Grigoriev I."/>
            <person name="Riley R."/>
        </authorList>
    </citation>
    <scope>NUCLEOTIDE SEQUENCE [LARGE SCALE GENOMIC DNA]</scope>
    <source>
        <strain evidence="1 2">FBCC195</strain>
    </source>
</reference>
<proteinExistence type="predicted"/>
<protein>
    <submittedName>
        <fullName evidence="1">Uncharacterized protein</fullName>
    </submittedName>
</protein>
<dbReference type="AlphaFoldDB" id="A0A2R6NMG7"/>
<name>A0A2R6NMG7_9APHY</name>
<dbReference type="EMBL" id="MLYV02001069">
    <property type="protein sequence ID" value="PSR73593.1"/>
    <property type="molecule type" value="Genomic_DNA"/>
</dbReference>
<comment type="caution">
    <text evidence="1">The sequence shown here is derived from an EMBL/GenBank/DDBJ whole genome shotgun (WGS) entry which is preliminary data.</text>
</comment>
<evidence type="ECO:0000313" key="1">
    <source>
        <dbReference type="EMBL" id="PSR73593.1"/>
    </source>
</evidence>
<keyword evidence="2" id="KW-1185">Reference proteome</keyword>
<organism evidence="1 2">
    <name type="scientific">Hermanssonia centrifuga</name>
    <dbReference type="NCBI Taxonomy" id="98765"/>
    <lineage>
        <taxon>Eukaryota</taxon>
        <taxon>Fungi</taxon>
        <taxon>Dikarya</taxon>
        <taxon>Basidiomycota</taxon>
        <taxon>Agaricomycotina</taxon>
        <taxon>Agaricomycetes</taxon>
        <taxon>Polyporales</taxon>
        <taxon>Meruliaceae</taxon>
        <taxon>Hermanssonia</taxon>
    </lineage>
</organism>
<gene>
    <name evidence="1" type="ORF">PHLCEN_2v10512</name>
</gene>